<reference evidence="6" key="1">
    <citation type="submission" date="2020-06" db="EMBL/GenBank/DDBJ databases">
        <title>A chromosome-scale genome assembly of Talaromyces rugulosus W13939.</title>
        <authorList>
            <person name="Wang B."/>
            <person name="Guo L."/>
            <person name="Ye K."/>
            <person name="Wang L."/>
        </authorList>
    </citation>
    <scope>NUCLEOTIDE SEQUENCE [LARGE SCALE GENOMIC DNA]</scope>
    <source>
        <strain evidence="6">W13939</strain>
    </source>
</reference>
<dbReference type="Pfam" id="PF03446">
    <property type="entry name" value="NAD_binding_2"/>
    <property type="match status" value="1"/>
</dbReference>
<evidence type="ECO:0000259" key="4">
    <source>
        <dbReference type="Pfam" id="PF14833"/>
    </source>
</evidence>
<evidence type="ECO:0000256" key="1">
    <source>
        <dbReference type="ARBA" id="ARBA00007598"/>
    </source>
</evidence>
<dbReference type="EMBL" id="CP055903">
    <property type="protein sequence ID" value="QKX64747.1"/>
    <property type="molecule type" value="Genomic_DNA"/>
</dbReference>
<dbReference type="Pfam" id="PF00561">
    <property type="entry name" value="Abhydrolase_1"/>
    <property type="match status" value="1"/>
</dbReference>
<dbReference type="Gene3D" id="3.40.50.720">
    <property type="entry name" value="NAD(P)-binding Rossmann-like Domain"/>
    <property type="match status" value="1"/>
</dbReference>
<dbReference type="OrthoDB" id="284184at2759"/>
<dbReference type="SUPFAM" id="SSF51735">
    <property type="entry name" value="NAD(P)-binding Rossmann-fold domains"/>
    <property type="match status" value="1"/>
</dbReference>
<dbReference type="Gene3D" id="3.40.50.1820">
    <property type="entry name" value="alpha/beta hydrolase"/>
    <property type="match status" value="1"/>
</dbReference>
<gene>
    <name evidence="5" type="ORF">TRUGW13939_11923</name>
</gene>
<dbReference type="SUPFAM" id="SSF48179">
    <property type="entry name" value="6-phosphogluconate dehydrogenase C-terminal domain-like"/>
    <property type="match status" value="1"/>
</dbReference>
<dbReference type="InterPro" id="IPR008927">
    <property type="entry name" value="6-PGluconate_DH-like_C_sf"/>
</dbReference>
<organism evidence="5 6">
    <name type="scientific">Talaromyces rugulosus</name>
    <name type="common">Penicillium rugulosum</name>
    <dbReference type="NCBI Taxonomy" id="121627"/>
    <lineage>
        <taxon>Eukaryota</taxon>
        <taxon>Fungi</taxon>
        <taxon>Dikarya</taxon>
        <taxon>Ascomycota</taxon>
        <taxon>Pezizomycotina</taxon>
        <taxon>Eurotiomycetes</taxon>
        <taxon>Eurotiomycetidae</taxon>
        <taxon>Eurotiales</taxon>
        <taxon>Trichocomaceae</taxon>
        <taxon>Talaromyces</taxon>
        <taxon>Talaromyces sect. Islandici</taxon>
    </lineage>
</organism>
<evidence type="ECO:0000313" key="5">
    <source>
        <dbReference type="EMBL" id="QKX64747.1"/>
    </source>
</evidence>
<dbReference type="Proteomes" id="UP000509510">
    <property type="component" value="Chromosome VI"/>
</dbReference>
<dbReference type="Gene3D" id="1.10.1040.10">
    <property type="entry name" value="N-(1-d-carboxylethyl)-l-norvaline Dehydrogenase, domain 2"/>
    <property type="match status" value="1"/>
</dbReference>
<dbReference type="InterPro" id="IPR029058">
    <property type="entry name" value="AB_hydrolase_fold"/>
</dbReference>
<dbReference type="GO" id="GO:0050661">
    <property type="term" value="F:NADP binding"/>
    <property type="evidence" value="ECO:0007669"/>
    <property type="project" value="InterPro"/>
</dbReference>
<accession>A0A7H8RF68</accession>
<evidence type="ECO:0000259" key="3">
    <source>
        <dbReference type="Pfam" id="PF03446"/>
    </source>
</evidence>
<name>A0A7H8RF68_TALRU</name>
<dbReference type="SUPFAM" id="SSF53474">
    <property type="entry name" value="alpha/beta-Hydrolases"/>
    <property type="match status" value="1"/>
</dbReference>
<sequence>MSLFKDYQVGWIGLGSMGLAMATRVQDHLQTEGLPGLHYFNRTASRGQQILDRGAIQCQSIDELVQKSDVICISMSDDNALKSVIQQISSSESDLTKKTIVDTTTVHPYTTKEVAASVSQRGVLFVAAPVFGPPPSAATGELMMALAGPRREFLDVLAQAFRGVIANDVLIVSDLPEKAVLLKTLGNFVVAGIMEVVSEAHVLAEKSGLDSQLFESFLGKKFGDIVYSDSNRLTTGVYIPEKGQKAMSDLHLAIKDVQHGIDSAEAVGARLKVAEVAMDNLKRARDYSEAHGGRALDSSSLYGIAREDAGLDFRNDIVRARPEEGNQQEDNDIRVDSLIGSNLSYGLSYFSGWLIDVRERHPPRASLQINKFLVMEPLATENVIIKGQRIAYGVYGAADAQHPVVLVHGTPSSSLIWRNILPGLLSPGIKIYVFDLLGYGLSERPIDPSVDTSITGQVPILEGLLAHWGLDTFHLVAHDIGGGIAQRFAIFSSERVRSLTLIDVVSFDSYPSKRTKEQMKNGLDVLIKAKDEDHRAHFRAWLLSAVQNQQKLSDGILNVYLDYISGPVGQASLFQHQVRHYDSKHTMEVASRYHELGKLPVKLVWGANDSWQVVDWARKLNAAIPGSSLDVIDNCGHFSPEDQPEQISAILATFLKDNL</sequence>
<dbReference type="KEGG" id="trg:TRUGW13939_11923"/>
<dbReference type="PANTHER" id="PTHR43580:SF8">
    <property type="entry name" value="6-PHOSPHOGLUCONATE DEHYDROGENASE NADP-BINDING DOMAIN-CONTAINING PROTEIN-RELATED"/>
    <property type="match status" value="1"/>
</dbReference>
<feature type="domain" description="AB hydrolase-1" evidence="2">
    <location>
        <begin position="403"/>
        <end position="642"/>
    </location>
</feature>
<feature type="domain" description="3-hydroxyisobutyrate dehydrogenase-like NAD-binding" evidence="4">
    <location>
        <begin position="182"/>
        <end position="301"/>
    </location>
</feature>
<keyword evidence="6" id="KW-1185">Reference proteome</keyword>
<dbReference type="GO" id="GO:0003824">
    <property type="term" value="F:catalytic activity"/>
    <property type="evidence" value="ECO:0007669"/>
    <property type="project" value="InterPro"/>
</dbReference>
<dbReference type="PANTHER" id="PTHR43580">
    <property type="entry name" value="OXIDOREDUCTASE GLYR1-RELATED"/>
    <property type="match status" value="1"/>
</dbReference>
<evidence type="ECO:0000259" key="2">
    <source>
        <dbReference type="Pfam" id="PF00561"/>
    </source>
</evidence>
<proteinExistence type="inferred from homology"/>
<evidence type="ECO:0008006" key="7">
    <source>
        <dbReference type="Google" id="ProtNLM"/>
    </source>
</evidence>
<dbReference type="InterPro" id="IPR000639">
    <property type="entry name" value="Epox_hydrolase-like"/>
</dbReference>
<dbReference type="InterPro" id="IPR036291">
    <property type="entry name" value="NAD(P)-bd_dom_sf"/>
</dbReference>
<feature type="domain" description="6-phosphogluconate dehydrogenase NADP-binding" evidence="3">
    <location>
        <begin position="8"/>
        <end position="154"/>
    </location>
</feature>
<protein>
    <recommendedName>
        <fullName evidence="7">AB hydrolase-1 domain-containing protein</fullName>
    </recommendedName>
</protein>
<dbReference type="PRINTS" id="PR00412">
    <property type="entry name" value="EPOXHYDRLASE"/>
</dbReference>
<dbReference type="GO" id="GO:0051287">
    <property type="term" value="F:NAD binding"/>
    <property type="evidence" value="ECO:0007669"/>
    <property type="project" value="InterPro"/>
</dbReference>
<dbReference type="GeneID" id="55999399"/>
<comment type="similarity">
    <text evidence="1">Belongs to the HIBADH-related family. NP60 subfamily.</text>
</comment>
<dbReference type="InterPro" id="IPR000073">
    <property type="entry name" value="AB_hydrolase_1"/>
</dbReference>
<dbReference type="AlphaFoldDB" id="A0A7H8RF68"/>
<dbReference type="RefSeq" id="XP_035350920.1">
    <property type="nucleotide sequence ID" value="XM_035495027.1"/>
</dbReference>
<dbReference type="InterPro" id="IPR051265">
    <property type="entry name" value="HIBADH-related_NP60_sf"/>
</dbReference>
<dbReference type="Pfam" id="PF14833">
    <property type="entry name" value="NAD_binding_11"/>
    <property type="match status" value="1"/>
</dbReference>
<dbReference type="InterPro" id="IPR006115">
    <property type="entry name" value="6PGDH_NADP-bd"/>
</dbReference>
<dbReference type="InterPro" id="IPR029154">
    <property type="entry name" value="HIBADH-like_NADP-bd"/>
</dbReference>
<dbReference type="InterPro" id="IPR013328">
    <property type="entry name" value="6PGD_dom2"/>
</dbReference>
<evidence type="ECO:0000313" key="6">
    <source>
        <dbReference type="Proteomes" id="UP000509510"/>
    </source>
</evidence>